<gene>
    <name evidence="1" type="ordered locus">Q7A_820</name>
</gene>
<dbReference type="SUPFAM" id="SSF52172">
    <property type="entry name" value="CheY-like"/>
    <property type="match status" value="1"/>
</dbReference>
<dbReference type="PANTHER" id="PTHR47233:SF3">
    <property type="entry name" value="CHEMOTAXIS PROTEIN CHEV"/>
    <property type="match status" value="1"/>
</dbReference>
<sequence>MASMIDGIDQRTQLAGQNRLELLLFKLGGTQRYGINVFKVREAIACPTLTKMPHSHPVVRGAARIRDKTISIFDLSQGIGKRPVINPHEHFVIITEYNRNVQGFLVSEVDRIVNVSWKDILPPPSASGSSHYMTAVTKIDNELIQIIDVEKVMSEVLGIDDTVSADLVTRFAEANAEHKHHILVADDSSVARNQIRRTMEQIGVSCTIVNDGKQALDQLKAWAAEGIDVSEHIAMMISDIEMPEMDGYTLTTAIRQDPNLKDIRILLHTSMSGTFNNALVEKVGADKFIAKFAPDDLAITVQALLEEWRDKDKATTE</sequence>
<dbReference type="PATRIC" id="fig|754476.3.peg.809"/>
<dbReference type="HOGENOM" id="CLU_048995_0_0_6"/>
<dbReference type="Pfam" id="PF01584">
    <property type="entry name" value="CheW"/>
    <property type="match status" value="1"/>
</dbReference>
<dbReference type="SMART" id="SM00260">
    <property type="entry name" value="CheW"/>
    <property type="match status" value="1"/>
</dbReference>
<reference evidence="1 2" key="2">
    <citation type="journal article" date="2013" name="Int. J. Syst. Evol. Microbiol.">
        <title>Methylophaga nitratireducenticrescens sp. nov. and Methylophaga frappieri sp. nov., isolated from the biofilm of the methanol-fed denitrification system treating the seawater at the Montreal Biodome.</title>
        <authorList>
            <person name="Villeneuve C."/>
            <person name="Martineau C."/>
            <person name="Mauffrey F."/>
            <person name="Villemur R."/>
        </authorList>
    </citation>
    <scope>NUCLEOTIDE SEQUENCE [LARGE SCALE GENOMIC DNA]</scope>
    <source>
        <strain evidence="1 2">JAM1</strain>
    </source>
</reference>
<dbReference type="eggNOG" id="COG0835">
    <property type="taxonomic scope" value="Bacteria"/>
</dbReference>
<dbReference type="eggNOG" id="COG0784">
    <property type="taxonomic scope" value="Bacteria"/>
</dbReference>
<dbReference type="OrthoDB" id="9806105at2"/>
<dbReference type="KEGG" id="mej:Q7A_820"/>
<proteinExistence type="predicted"/>
<dbReference type="Gene3D" id="2.30.30.40">
    <property type="entry name" value="SH3 Domains"/>
    <property type="match status" value="1"/>
</dbReference>
<dbReference type="CDD" id="cd19924">
    <property type="entry name" value="REC_CheV-like"/>
    <property type="match status" value="1"/>
</dbReference>
<dbReference type="RefSeq" id="WP_014706040.1">
    <property type="nucleotide sequence ID" value="NC_017857.3"/>
</dbReference>
<dbReference type="STRING" id="754476.Q7A_820"/>
<dbReference type="PIRSF" id="PIRSF002867">
    <property type="entry name" value="CheV"/>
    <property type="match status" value="1"/>
</dbReference>
<dbReference type="AlphaFoldDB" id="I1XGZ6"/>
<dbReference type="Gene3D" id="2.40.50.180">
    <property type="entry name" value="CheA-289, Domain 4"/>
    <property type="match status" value="1"/>
</dbReference>
<dbReference type="Gene3D" id="3.40.50.2300">
    <property type="match status" value="1"/>
</dbReference>
<evidence type="ECO:0000313" key="2">
    <source>
        <dbReference type="Proteomes" id="UP000009144"/>
    </source>
</evidence>
<dbReference type="InterPro" id="IPR002545">
    <property type="entry name" value="CheW-lke_dom"/>
</dbReference>
<name>I1XGZ6_METNJ</name>
<dbReference type="Proteomes" id="UP000009144">
    <property type="component" value="Chromosome"/>
</dbReference>
<dbReference type="PROSITE" id="PS50110">
    <property type="entry name" value="RESPONSE_REGULATORY"/>
    <property type="match status" value="1"/>
</dbReference>
<dbReference type="SMART" id="SM00448">
    <property type="entry name" value="REC"/>
    <property type="match status" value="1"/>
</dbReference>
<organism evidence="1 2">
    <name type="scientific">Methylophaga nitratireducenticrescens</name>
    <dbReference type="NCBI Taxonomy" id="754476"/>
    <lineage>
        <taxon>Bacteria</taxon>
        <taxon>Pseudomonadati</taxon>
        <taxon>Pseudomonadota</taxon>
        <taxon>Gammaproteobacteria</taxon>
        <taxon>Thiotrichales</taxon>
        <taxon>Piscirickettsiaceae</taxon>
        <taxon>Methylophaga</taxon>
    </lineage>
</organism>
<dbReference type="GO" id="GO:0006935">
    <property type="term" value="P:chemotaxis"/>
    <property type="evidence" value="ECO:0007669"/>
    <property type="project" value="InterPro"/>
</dbReference>
<accession>I1XGZ6</accession>
<evidence type="ECO:0000313" key="1">
    <source>
        <dbReference type="EMBL" id="AFI83665.1"/>
    </source>
</evidence>
<dbReference type="InterPro" id="IPR001789">
    <property type="entry name" value="Sig_transdc_resp-reg_receiver"/>
</dbReference>
<dbReference type="InterPro" id="IPR036061">
    <property type="entry name" value="CheW-like_dom_sf"/>
</dbReference>
<dbReference type="GO" id="GO:0000160">
    <property type="term" value="P:phosphorelay signal transduction system"/>
    <property type="evidence" value="ECO:0007669"/>
    <property type="project" value="InterPro"/>
</dbReference>
<dbReference type="PROSITE" id="PS50851">
    <property type="entry name" value="CHEW"/>
    <property type="match status" value="1"/>
</dbReference>
<dbReference type="Pfam" id="PF00072">
    <property type="entry name" value="Response_reg"/>
    <property type="match status" value="1"/>
</dbReference>
<dbReference type="InterPro" id="IPR011006">
    <property type="entry name" value="CheY-like_superfamily"/>
</dbReference>
<keyword evidence="2" id="KW-1185">Reference proteome</keyword>
<dbReference type="SUPFAM" id="SSF50341">
    <property type="entry name" value="CheW-like"/>
    <property type="match status" value="1"/>
</dbReference>
<reference evidence="1 2" key="1">
    <citation type="journal article" date="2012" name="J. Bacteriol.">
        <title>Complete genome sequences of Methylophaga sp. strain JAM1 and Methylophaga sp. strain JAM7.</title>
        <authorList>
            <person name="Villeneuve C."/>
            <person name="Martineau C."/>
            <person name="Mauffrey F."/>
            <person name="Villemur R."/>
        </authorList>
    </citation>
    <scope>NUCLEOTIDE SEQUENCE [LARGE SCALE GENOMIC DNA]</scope>
    <source>
        <strain evidence="1 2">JAM1</strain>
    </source>
</reference>
<dbReference type="PANTHER" id="PTHR47233">
    <property type="entry name" value="CHEMOTAXIS PROTEIN CHEV"/>
    <property type="match status" value="1"/>
</dbReference>
<dbReference type="EMBL" id="CP003390">
    <property type="protein sequence ID" value="AFI83665.1"/>
    <property type="molecule type" value="Genomic_DNA"/>
</dbReference>
<protein>
    <submittedName>
        <fullName evidence="1">Chemotaxis protein CheV</fullName>
    </submittedName>
</protein>
<dbReference type="InterPro" id="IPR024181">
    <property type="entry name" value="Chemotax_regulator_CheV"/>
</dbReference>